<keyword evidence="2" id="KW-1185">Reference proteome</keyword>
<evidence type="ECO:0000313" key="2">
    <source>
        <dbReference type="Proteomes" id="UP000198816"/>
    </source>
</evidence>
<dbReference type="OrthoDB" id="5298522at2"/>
<dbReference type="STRING" id="1058.SAMN05421783_104185"/>
<reference evidence="2" key="1">
    <citation type="submission" date="2016-10" db="EMBL/GenBank/DDBJ databases">
        <authorList>
            <person name="Varghese N."/>
            <person name="Submissions S."/>
        </authorList>
    </citation>
    <scope>NUCLEOTIDE SEQUENCE [LARGE SCALE GENOMIC DNA]</scope>
    <source>
        <strain evidence="2">DSM 217</strain>
    </source>
</reference>
<gene>
    <name evidence="1" type="ORF">SAMN05421783_104185</name>
</gene>
<dbReference type="Proteomes" id="UP000198816">
    <property type="component" value="Unassembled WGS sequence"/>
</dbReference>
<sequence>MNEVKKTAEYRIYQKKSGRYAVQAKGKQWLHGAEKEKVLLDEQLITRLRPKAPPAPEAAEETAAAE</sequence>
<dbReference type="EMBL" id="FNNZ01000004">
    <property type="protein sequence ID" value="SDW47753.1"/>
    <property type="molecule type" value="Genomic_DNA"/>
</dbReference>
<dbReference type="RefSeq" id="WP_093029357.1">
    <property type="nucleotide sequence ID" value="NZ_FNNZ01000004.1"/>
</dbReference>
<organism evidence="1 2">
    <name type="scientific">Thiocapsa roseopersicina</name>
    <dbReference type="NCBI Taxonomy" id="1058"/>
    <lineage>
        <taxon>Bacteria</taxon>
        <taxon>Pseudomonadati</taxon>
        <taxon>Pseudomonadota</taxon>
        <taxon>Gammaproteobacteria</taxon>
        <taxon>Chromatiales</taxon>
        <taxon>Chromatiaceae</taxon>
        <taxon>Thiocapsa</taxon>
    </lineage>
</organism>
<dbReference type="AlphaFoldDB" id="A0A1H2TV28"/>
<protein>
    <submittedName>
        <fullName evidence="1">Uncharacterized protein</fullName>
    </submittedName>
</protein>
<evidence type="ECO:0000313" key="1">
    <source>
        <dbReference type="EMBL" id="SDW47753.1"/>
    </source>
</evidence>
<proteinExistence type="predicted"/>
<name>A0A1H2TV28_THIRO</name>
<accession>A0A1H2TV28</accession>